<gene>
    <name evidence="3" type="ORF">EDM21_00285</name>
</gene>
<evidence type="ECO:0000313" key="4">
    <source>
        <dbReference type="Proteomes" id="UP000490800"/>
    </source>
</evidence>
<feature type="transmembrane region" description="Helical" evidence="2">
    <location>
        <begin position="36"/>
        <end position="58"/>
    </location>
</feature>
<dbReference type="RefSeq" id="WP_157331809.1">
    <property type="nucleotide sequence ID" value="NZ_RHLK01000001.1"/>
</dbReference>
<dbReference type="Proteomes" id="UP000490800">
    <property type="component" value="Unassembled WGS sequence"/>
</dbReference>
<name>A0A7X3JXK6_9BACL</name>
<evidence type="ECO:0000313" key="3">
    <source>
        <dbReference type="EMBL" id="MVO97995.1"/>
    </source>
</evidence>
<keyword evidence="2" id="KW-1133">Transmembrane helix</keyword>
<comment type="caution">
    <text evidence="3">The sequence shown here is derived from an EMBL/GenBank/DDBJ whole genome shotgun (WGS) entry which is preliminary data.</text>
</comment>
<sequence length="156" mass="16896">MHKVKVRHPLMLSFGNAMFGLFLSVLLLIGGGATAVPLFVTGTLTTILSVIVTGAIVLDMMTPSKEPYEAVVGSYDGLRLHVVKEDGSTLNYRLHRQETAHNGFSLHTGDTVRITTTPIARLLVSLEVIRKAEEPRPQGMNELVETAGESLEGTRA</sequence>
<feature type="transmembrane region" description="Helical" evidence="2">
    <location>
        <begin position="12"/>
        <end position="30"/>
    </location>
</feature>
<accession>A0A7X3JXK6</accession>
<dbReference type="AlphaFoldDB" id="A0A7X3JXK6"/>
<evidence type="ECO:0000256" key="1">
    <source>
        <dbReference type="SAM" id="MobiDB-lite"/>
    </source>
</evidence>
<evidence type="ECO:0000256" key="2">
    <source>
        <dbReference type="SAM" id="Phobius"/>
    </source>
</evidence>
<organism evidence="3 4">
    <name type="scientific">Paenibacillus lutrae</name>
    <dbReference type="NCBI Taxonomy" id="2078573"/>
    <lineage>
        <taxon>Bacteria</taxon>
        <taxon>Bacillati</taxon>
        <taxon>Bacillota</taxon>
        <taxon>Bacilli</taxon>
        <taxon>Bacillales</taxon>
        <taxon>Paenibacillaceae</taxon>
        <taxon>Paenibacillus</taxon>
    </lineage>
</organism>
<proteinExistence type="predicted"/>
<keyword evidence="2" id="KW-0812">Transmembrane</keyword>
<dbReference type="EMBL" id="RHLK01000001">
    <property type="protein sequence ID" value="MVO97995.1"/>
    <property type="molecule type" value="Genomic_DNA"/>
</dbReference>
<feature type="region of interest" description="Disordered" evidence="1">
    <location>
        <begin position="137"/>
        <end position="156"/>
    </location>
</feature>
<reference evidence="3 4" key="1">
    <citation type="journal article" date="2019" name="Microorganisms">
        <title>Paenibacillus lutrae sp. nov., A Chitinolytic Species Isolated from A River Otter in Castril Natural Park, Granada, Spain.</title>
        <authorList>
            <person name="Rodriguez M."/>
            <person name="Reina J.C."/>
            <person name="Bejar V."/>
            <person name="Llamas I."/>
        </authorList>
    </citation>
    <scope>NUCLEOTIDE SEQUENCE [LARGE SCALE GENOMIC DNA]</scope>
    <source>
        <strain evidence="3 4">N10</strain>
    </source>
</reference>
<protein>
    <submittedName>
        <fullName evidence="3">Uncharacterized protein</fullName>
    </submittedName>
</protein>
<keyword evidence="4" id="KW-1185">Reference proteome</keyword>
<keyword evidence="2" id="KW-0472">Membrane</keyword>